<dbReference type="OrthoDB" id="573997at2"/>
<protein>
    <recommendedName>
        <fullName evidence="5">Ketohydroxyglutarate aldolase</fullName>
    </recommendedName>
</protein>
<proteinExistence type="predicted"/>
<comment type="caution">
    <text evidence="1">The sequence shown here is derived from an EMBL/GenBank/DDBJ whole genome shotgun (WGS) entry which is preliminary data.</text>
</comment>
<evidence type="ECO:0000313" key="4">
    <source>
        <dbReference type="Proteomes" id="UP001570846"/>
    </source>
</evidence>
<gene>
    <name evidence="2" type="ORF">ACD591_08565</name>
    <name evidence="1" type="ORF">FOE74_15540</name>
</gene>
<dbReference type="EMBL" id="JBGOGF010000004">
    <property type="protein sequence ID" value="MFA1771340.1"/>
    <property type="molecule type" value="Genomic_DNA"/>
</dbReference>
<reference evidence="1 3" key="1">
    <citation type="submission" date="2019-07" db="EMBL/GenBank/DDBJ databases">
        <authorList>
            <person name="Qu J.-H."/>
        </authorList>
    </citation>
    <scope>NUCLEOTIDE SEQUENCE [LARGE SCALE GENOMIC DNA]</scope>
    <source>
        <strain evidence="1 3">MDT1-10-3</strain>
    </source>
</reference>
<name>A0A5M8Q975_9BACT</name>
<organism evidence="1 3">
    <name type="scientific">Rufibacter glacialis</name>
    <dbReference type="NCBI Taxonomy" id="1259555"/>
    <lineage>
        <taxon>Bacteria</taxon>
        <taxon>Pseudomonadati</taxon>
        <taxon>Bacteroidota</taxon>
        <taxon>Cytophagia</taxon>
        <taxon>Cytophagales</taxon>
        <taxon>Hymenobacteraceae</taxon>
        <taxon>Rufibacter</taxon>
    </lineage>
</organism>
<evidence type="ECO:0000313" key="3">
    <source>
        <dbReference type="Proteomes" id="UP000323866"/>
    </source>
</evidence>
<accession>A0A5M8Q975</accession>
<evidence type="ECO:0008006" key="5">
    <source>
        <dbReference type="Google" id="ProtNLM"/>
    </source>
</evidence>
<evidence type="ECO:0000313" key="1">
    <source>
        <dbReference type="EMBL" id="KAA6432507.1"/>
    </source>
</evidence>
<sequence>MDQVKIQFIASIDDEHMDQLNEIVQRLEKKGFSIQKVRKITGTISGIVDSMDKIREAKIEGVKIIDTEREYFTQGIF</sequence>
<dbReference type="Proteomes" id="UP000323866">
    <property type="component" value="Unassembled WGS sequence"/>
</dbReference>
<dbReference type="Proteomes" id="UP001570846">
    <property type="component" value="Unassembled WGS sequence"/>
</dbReference>
<keyword evidence="4" id="KW-1185">Reference proteome</keyword>
<reference evidence="1 3" key="2">
    <citation type="submission" date="2019-09" db="EMBL/GenBank/DDBJ databases">
        <title>A bacterium isolated from glacier soil.</title>
        <authorList>
            <person name="Liu Q."/>
        </authorList>
    </citation>
    <scope>NUCLEOTIDE SEQUENCE [LARGE SCALE GENOMIC DNA]</scope>
    <source>
        <strain evidence="1 3">MDT1-10-3</strain>
    </source>
</reference>
<evidence type="ECO:0000313" key="2">
    <source>
        <dbReference type="EMBL" id="MFA1771340.1"/>
    </source>
</evidence>
<dbReference type="AlphaFoldDB" id="A0A5M8Q975"/>
<dbReference type="RefSeq" id="WP_149099539.1">
    <property type="nucleotide sequence ID" value="NZ_BMMG01000005.1"/>
</dbReference>
<dbReference type="EMBL" id="VKKZ01000022">
    <property type="protein sequence ID" value="KAA6432507.1"/>
    <property type="molecule type" value="Genomic_DNA"/>
</dbReference>
<reference evidence="2 4" key="3">
    <citation type="submission" date="2024-08" db="EMBL/GenBank/DDBJ databases">
        <authorList>
            <person name="Wei W."/>
        </authorList>
    </citation>
    <scope>NUCLEOTIDE SEQUENCE [LARGE SCALE GENOMIC DNA]</scope>
    <source>
        <strain evidence="2 4">XU2</strain>
    </source>
</reference>